<evidence type="ECO:0000256" key="12">
    <source>
        <dbReference type="RuleBase" id="RU367080"/>
    </source>
</evidence>
<evidence type="ECO:0000256" key="3">
    <source>
        <dbReference type="ARBA" id="ARBA00022723"/>
    </source>
</evidence>
<dbReference type="Pfam" id="PF04181">
    <property type="entry name" value="RPAP2_Rtr1"/>
    <property type="match status" value="1"/>
</dbReference>
<feature type="region of interest" description="Disordered" evidence="13">
    <location>
        <begin position="1"/>
        <end position="20"/>
    </location>
</feature>
<accession>A0A6S8G0E3</accession>
<dbReference type="GO" id="GO:0005634">
    <property type="term" value="C:nucleus"/>
    <property type="evidence" value="ECO:0007669"/>
    <property type="project" value="UniProtKB-SubCell"/>
</dbReference>
<comment type="catalytic activity">
    <reaction evidence="10 12">
        <text>O-phospho-L-threonyl-[protein] + H2O = L-threonyl-[protein] + phosphate</text>
        <dbReference type="Rhea" id="RHEA:47004"/>
        <dbReference type="Rhea" id="RHEA-COMP:11060"/>
        <dbReference type="Rhea" id="RHEA-COMP:11605"/>
        <dbReference type="ChEBI" id="CHEBI:15377"/>
        <dbReference type="ChEBI" id="CHEBI:30013"/>
        <dbReference type="ChEBI" id="CHEBI:43474"/>
        <dbReference type="ChEBI" id="CHEBI:61977"/>
        <dbReference type="EC" id="3.1.3.16"/>
    </reaction>
</comment>
<evidence type="ECO:0000256" key="13">
    <source>
        <dbReference type="SAM" id="MobiDB-lite"/>
    </source>
</evidence>
<evidence type="ECO:0000256" key="7">
    <source>
        <dbReference type="ARBA" id="ARBA00022912"/>
    </source>
</evidence>
<dbReference type="EMBL" id="HBIN01023250">
    <property type="protein sequence ID" value="CAE0447931.1"/>
    <property type="molecule type" value="Transcribed_RNA"/>
</dbReference>
<evidence type="ECO:0000256" key="1">
    <source>
        <dbReference type="ARBA" id="ARBA00004123"/>
    </source>
</evidence>
<evidence type="ECO:0000256" key="4">
    <source>
        <dbReference type="ARBA" id="ARBA00022771"/>
    </source>
</evidence>
<keyword evidence="4 12" id="KW-0863">Zinc-finger</keyword>
<dbReference type="GO" id="GO:0008420">
    <property type="term" value="F:RNA polymerase II CTD heptapeptide repeat phosphatase activity"/>
    <property type="evidence" value="ECO:0007669"/>
    <property type="project" value="UniProtKB-UniRule"/>
</dbReference>
<evidence type="ECO:0000256" key="8">
    <source>
        <dbReference type="ARBA" id="ARBA00023242"/>
    </source>
</evidence>
<evidence type="ECO:0000256" key="2">
    <source>
        <dbReference type="ARBA" id="ARBA00005676"/>
    </source>
</evidence>
<feature type="domain" description="RTR1-type" evidence="14">
    <location>
        <begin position="74"/>
        <end position="158"/>
    </location>
</feature>
<dbReference type="Gene3D" id="1.25.40.820">
    <property type="match status" value="1"/>
</dbReference>
<organism evidence="16">
    <name type="scientific">Aplanochytrium stocchinoi</name>
    <dbReference type="NCBI Taxonomy" id="215587"/>
    <lineage>
        <taxon>Eukaryota</taxon>
        <taxon>Sar</taxon>
        <taxon>Stramenopiles</taxon>
        <taxon>Bigyra</taxon>
        <taxon>Labyrinthulomycetes</taxon>
        <taxon>Thraustochytrida</taxon>
        <taxon>Thraustochytriidae</taxon>
        <taxon>Aplanochytrium</taxon>
    </lineage>
</organism>
<keyword evidence="3 12" id="KW-0479">Metal-binding</keyword>
<comment type="function">
    <text evidence="12">Putative RNA polymerase II subunit B1 C-terminal domain (CTD) phosphatase involved in RNA polymerase II transcription regulation.</text>
</comment>
<evidence type="ECO:0000256" key="9">
    <source>
        <dbReference type="ARBA" id="ARBA00047761"/>
    </source>
</evidence>
<dbReference type="GO" id="GO:0043175">
    <property type="term" value="F:RNA polymerase core enzyme binding"/>
    <property type="evidence" value="ECO:0007669"/>
    <property type="project" value="UniProtKB-UniRule"/>
</dbReference>
<comment type="subcellular location">
    <subcellularLocation>
        <location evidence="1 12">Nucleus</location>
    </subcellularLocation>
</comment>
<dbReference type="EMBL" id="HBIN01023251">
    <property type="protein sequence ID" value="CAE0447932.1"/>
    <property type="molecule type" value="Transcribed_RNA"/>
</dbReference>
<feature type="compositionally biased region" description="Basic and acidic residues" evidence="13">
    <location>
        <begin position="1"/>
        <end position="18"/>
    </location>
</feature>
<dbReference type="InterPro" id="IPR039693">
    <property type="entry name" value="Rtr1/RPAP2"/>
</dbReference>
<evidence type="ECO:0000259" key="14">
    <source>
        <dbReference type="PROSITE" id="PS51479"/>
    </source>
</evidence>
<evidence type="ECO:0000256" key="6">
    <source>
        <dbReference type="ARBA" id="ARBA00022833"/>
    </source>
</evidence>
<comment type="catalytic activity">
    <reaction evidence="9 12">
        <text>O-phospho-L-seryl-[protein] + H2O = L-seryl-[protein] + phosphate</text>
        <dbReference type="Rhea" id="RHEA:20629"/>
        <dbReference type="Rhea" id="RHEA-COMP:9863"/>
        <dbReference type="Rhea" id="RHEA-COMP:11604"/>
        <dbReference type="ChEBI" id="CHEBI:15377"/>
        <dbReference type="ChEBI" id="CHEBI:29999"/>
        <dbReference type="ChEBI" id="CHEBI:43474"/>
        <dbReference type="ChEBI" id="CHEBI:83421"/>
        <dbReference type="EC" id="3.1.3.16"/>
    </reaction>
</comment>
<comment type="similarity">
    <text evidence="2 11 12">Belongs to the RPAP2 family.</text>
</comment>
<dbReference type="GO" id="GO:0008270">
    <property type="term" value="F:zinc ion binding"/>
    <property type="evidence" value="ECO:0007669"/>
    <property type="project" value="UniProtKB-KW"/>
</dbReference>
<name>A0A6S8G0E3_9STRA</name>
<dbReference type="GO" id="GO:0005737">
    <property type="term" value="C:cytoplasm"/>
    <property type="evidence" value="ECO:0007669"/>
    <property type="project" value="TreeGrafter"/>
</dbReference>
<feature type="compositionally biased region" description="Basic and acidic residues" evidence="13">
    <location>
        <begin position="270"/>
        <end position="298"/>
    </location>
</feature>
<keyword evidence="5 12" id="KW-0378">Hydrolase</keyword>
<evidence type="ECO:0000313" key="16">
    <source>
        <dbReference type="EMBL" id="CAE0447932.1"/>
    </source>
</evidence>
<feature type="region of interest" description="Disordered" evidence="13">
    <location>
        <begin position="249"/>
        <end position="298"/>
    </location>
</feature>
<evidence type="ECO:0000256" key="5">
    <source>
        <dbReference type="ARBA" id="ARBA00022801"/>
    </source>
</evidence>
<keyword evidence="8 12" id="KW-0539">Nucleus</keyword>
<dbReference type="PANTHER" id="PTHR14732:SF0">
    <property type="entry name" value="RNA POLYMERASE II SUBUNIT B1 CTD PHOSPHATASE RPAP2-RELATED"/>
    <property type="match status" value="1"/>
</dbReference>
<keyword evidence="7 12" id="KW-0904">Protein phosphatase</keyword>
<dbReference type="InterPro" id="IPR038534">
    <property type="entry name" value="Rtr1/RPAP2_sf"/>
</dbReference>
<protein>
    <recommendedName>
        <fullName evidence="12">RNA polymerase II subunit B1 CTD phosphatase RPAP2 homolog</fullName>
        <ecNumber evidence="12">3.1.3.16</ecNumber>
    </recommendedName>
</protein>
<keyword evidence="6 12" id="KW-0862">Zinc</keyword>
<reference evidence="16" key="1">
    <citation type="submission" date="2021-01" db="EMBL/GenBank/DDBJ databases">
        <authorList>
            <person name="Corre E."/>
            <person name="Pelletier E."/>
            <person name="Niang G."/>
            <person name="Scheremetjew M."/>
            <person name="Finn R."/>
            <person name="Kale V."/>
            <person name="Holt S."/>
            <person name="Cochrane G."/>
            <person name="Meng A."/>
            <person name="Brown T."/>
            <person name="Cohen L."/>
        </authorList>
    </citation>
    <scope>NUCLEOTIDE SEQUENCE</scope>
    <source>
        <strain evidence="16">GSBS06</strain>
    </source>
</reference>
<dbReference type="PROSITE" id="PS51479">
    <property type="entry name" value="ZF_RTR1"/>
    <property type="match status" value="1"/>
</dbReference>
<dbReference type="InterPro" id="IPR007308">
    <property type="entry name" value="Rtr1/RPAP2_dom"/>
</dbReference>
<evidence type="ECO:0000256" key="11">
    <source>
        <dbReference type="PROSITE-ProRule" id="PRU00812"/>
    </source>
</evidence>
<dbReference type="PANTHER" id="PTHR14732">
    <property type="entry name" value="RNA POLYMERASE II SUBUNIT B1 CTD PHOSPHATASE RPAP2-RELATED"/>
    <property type="match status" value="1"/>
</dbReference>
<gene>
    <name evidence="15" type="ORF">ASTO00021_LOCUS17895</name>
    <name evidence="16" type="ORF">ASTO00021_LOCUS17896</name>
</gene>
<evidence type="ECO:0000256" key="10">
    <source>
        <dbReference type="ARBA" id="ARBA00048336"/>
    </source>
</evidence>
<proteinExistence type="inferred from homology"/>
<dbReference type="AlphaFoldDB" id="A0A6S8G0E3"/>
<dbReference type="EC" id="3.1.3.16" evidence="12"/>
<evidence type="ECO:0000313" key="15">
    <source>
        <dbReference type="EMBL" id="CAE0447931.1"/>
    </source>
</evidence>
<sequence length="491" mass="55450">MTSYKESKTADGKEEQGRKQVSFAVKERLEALEQERKHRKNIFDLQNSLLCVDADSSSESDEKKRRVTVKHLLYCCTFFKPQDYEDAVTERSLGGICGFPLCEAILERKRNPKFKISFKRKELLKDEDFGRFCSGKCRQRSSELSKRLPLPNDLESLEQNVNQAPVIEVPEPALTSVQFPTPGDTESASKVEGFKSNFEPEKSKELLTSEYIQFNFPNSSVPSVTSMRYKKSGSTLISSGLLKFKNSAEAPTAPKKDAETLPKLSASIDKITHDTKKTTQKREADKNNVKQESSLKLEIKAGTAKRNKDALQNEQHDAKGVSSFSLLDFSTIDEDISSVEFTVFMRLWETLNQLLHSLLDDRFDVPRLGDTQPDHFMSRRQIIRGHIHSALDLVRDEITFLDSNFTKAHLLIMVNDTADNFDVSRPIPSMSSREWAILICLLLHKYFSSASDTVAKAETYIQALEGVACSGKTVESSLSPQEYSILLEMVT</sequence>